<accession>A0A3P7ECK1</accession>
<evidence type="ECO:0000313" key="3">
    <source>
        <dbReference type="Proteomes" id="UP000270924"/>
    </source>
</evidence>
<gene>
    <name evidence="2" type="ORF">WBA_LOCUS9699</name>
</gene>
<keyword evidence="3" id="KW-1185">Reference proteome</keyword>
<feature type="region of interest" description="Disordered" evidence="1">
    <location>
        <begin position="1"/>
        <end position="43"/>
    </location>
</feature>
<dbReference type="Gene3D" id="2.30.30.490">
    <property type="match status" value="1"/>
</dbReference>
<reference evidence="2 3" key="1">
    <citation type="submission" date="2018-11" db="EMBL/GenBank/DDBJ databases">
        <authorList>
            <consortium name="Pathogen Informatics"/>
        </authorList>
    </citation>
    <scope>NUCLEOTIDE SEQUENCE [LARGE SCALE GENOMIC DNA]</scope>
</reference>
<dbReference type="AlphaFoldDB" id="A0A3P7ECK1"/>
<feature type="non-terminal residue" evidence="2">
    <location>
        <position position="105"/>
    </location>
</feature>
<feature type="compositionally biased region" description="Basic and acidic residues" evidence="1">
    <location>
        <begin position="12"/>
        <end position="35"/>
    </location>
</feature>
<proteinExistence type="predicted"/>
<organism evidence="2 3">
    <name type="scientific">Wuchereria bancrofti</name>
    <dbReference type="NCBI Taxonomy" id="6293"/>
    <lineage>
        <taxon>Eukaryota</taxon>
        <taxon>Metazoa</taxon>
        <taxon>Ecdysozoa</taxon>
        <taxon>Nematoda</taxon>
        <taxon>Chromadorea</taxon>
        <taxon>Rhabditida</taxon>
        <taxon>Spirurina</taxon>
        <taxon>Spiruromorpha</taxon>
        <taxon>Filarioidea</taxon>
        <taxon>Onchocercidae</taxon>
        <taxon>Wuchereria</taxon>
    </lineage>
</organism>
<dbReference type="EMBL" id="UYWW01009999">
    <property type="protein sequence ID" value="VDM17346.1"/>
    <property type="molecule type" value="Genomic_DNA"/>
</dbReference>
<dbReference type="Proteomes" id="UP000270924">
    <property type="component" value="Unassembled WGS sequence"/>
</dbReference>
<dbReference type="InParanoid" id="A0A3P7ECK1"/>
<protein>
    <submittedName>
        <fullName evidence="2">Uncharacterized protein</fullName>
    </submittedName>
</protein>
<dbReference type="OrthoDB" id="10009055at2759"/>
<dbReference type="InterPro" id="IPR043151">
    <property type="entry name" value="BAH_sf"/>
</dbReference>
<sequence length="105" mass="12083">MSFVSALAVPSGRRESGICETRETSNSDETRHESVDSTSSLEDDRLKKLPAVLEKQRVEVICSDAPEVVNKSMVFYEQMQYNDRWYQLGDFVYVYNPLKNRNAIL</sequence>
<evidence type="ECO:0000313" key="2">
    <source>
        <dbReference type="EMBL" id="VDM17346.1"/>
    </source>
</evidence>
<name>A0A3P7ECK1_WUCBA</name>
<evidence type="ECO:0000256" key="1">
    <source>
        <dbReference type="SAM" id="MobiDB-lite"/>
    </source>
</evidence>